<feature type="region of interest" description="Disordered" evidence="1">
    <location>
        <begin position="80"/>
        <end position="102"/>
    </location>
</feature>
<feature type="region of interest" description="Disordered" evidence="1">
    <location>
        <begin position="1"/>
        <end position="46"/>
    </location>
</feature>
<protein>
    <submittedName>
        <fullName evidence="2">Predicted protein</fullName>
    </submittedName>
</protein>
<keyword evidence="3" id="KW-1185">Reference proteome</keyword>
<dbReference type="KEGG" id="val:VDBG_09290"/>
<dbReference type="EMBL" id="DS985227">
    <property type="protein sequence ID" value="EEY23180.1"/>
    <property type="molecule type" value="Genomic_DNA"/>
</dbReference>
<dbReference type="Proteomes" id="UP000008698">
    <property type="component" value="Unassembled WGS sequence"/>
</dbReference>
<evidence type="ECO:0000313" key="2">
    <source>
        <dbReference type="EMBL" id="EEY23180.1"/>
    </source>
</evidence>
<name>C9SWL5_VERA1</name>
<feature type="compositionally biased region" description="Polar residues" evidence="1">
    <location>
        <begin position="35"/>
        <end position="46"/>
    </location>
</feature>
<reference evidence="3" key="1">
    <citation type="journal article" date="2011" name="PLoS Pathog.">
        <title>Comparative genomics yields insights into niche adaptation of plant vascular wilt pathogens.</title>
        <authorList>
            <person name="Klosterman S.J."/>
            <person name="Subbarao K.V."/>
            <person name="Kang S."/>
            <person name="Veronese P."/>
            <person name="Gold S.E."/>
            <person name="Thomma B.P.H.J."/>
            <person name="Chen Z."/>
            <person name="Henrissat B."/>
            <person name="Lee Y.-H."/>
            <person name="Park J."/>
            <person name="Garcia-Pedrajas M.D."/>
            <person name="Barbara D.J."/>
            <person name="Anchieta A."/>
            <person name="de Jonge R."/>
            <person name="Santhanam P."/>
            <person name="Maruthachalam K."/>
            <person name="Atallah Z."/>
            <person name="Amyotte S.G."/>
            <person name="Paz Z."/>
            <person name="Inderbitzin P."/>
            <person name="Hayes R.J."/>
            <person name="Heiman D.I."/>
            <person name="Young S."/>
            <person name="Zeng Q."/>
            <person name="Engels R."/>
            <person name="Galagan J."/>
            <person name="Cuomo C.A."/>
            <person name="Dobinson K.F."/>
            <person name="Ma L.-J."/>
        </authorList>
    </citation>
    <scope>NUCLEOTIDE SEQUENCE [LARGE SCALE GENOMIC DNA]</scope>
    <source>
        <strain evidence="3">VaMs.102 / ATCC MYA-4576 / FGSC 10136</strain>
    </source>
</reference>
<organism evidence="3">
    <name type="scientific">Verticillium alfalfae (strain VaMs.102 / ATCC MYA-4576 / FGSC 10136)</name>
    <name type="common">Verticillium wilt of alfalfa</name>
    <name type="synonym">Verticillium albo-atrum</name>
    <dbReference type="NCBI Taxonomy" id="526221"/>
    <lineage>
        <taxon>Eukaryota</taxon>
        <taxon>Fungi</taxon>
        <taxon>Dikarya</taxon>
        <taxon>Ascomycota</taxon>
        <taxon>Pezizomycotina</taxon>
        <taxon>Sordariomycetes</taxon>
        <taxon>Hypocreomycetidae</taxon>
        <taxon>Glomerellales</taxon>
        <taxon>Plectosphaerellaceae</taxon>
        <taxon>Verticillium</taxon>
    </lineage>
</organism>
<dbReference type="RefSeq" id="XP_003000795.1">
    <property type="nucleotide sequence ID" value="XM_003000749.1"/>
</dbReference>
<dbReference type="GeneID" id="9529158"/>
<gene>
    <name evidence="2" type="ORF">VDBG_09290</name>
</gene>
<evidence type="ECO:0000313" key="3">
    <source>
        <dbReference type="Proteomes" id="UP000008698"/>
    </source>
</evidence>
<dbReference type="HOGENOM" id="CLU_2279592_0_0_1"/>
<sequence length="102" mass="11353">MKTLTSDEVSEEFLASLDEDQTISDNRPGVRGVSERQSATAPSTSGLLESTMISRQQWYPVKGEEILSTEEDKLMSNCGREAMQPRLRPNVTAPQKCLHKTP</sequence>
<evidence type="ECO:0000256" key="1">
    <source>
        <dbReference type="SAM" id="MobiDB-lite"/>
    </source>
</evidence>
<proteinExistence type="predicted"/>
<dbReference type="AlphaFoldDB" id="C9SWL5"/>
<accession>C9SWL5</accession>